<dbReference type="PIRSF" id="PIRSF000521">
    <property type="entry name" value="Transaminase_4ab_Lys_Orn"/>
    <property type="match status" value="1"/>
</dbReference>
<evidence type="ECO:0000256" key="5">
    <source>
        <dbReference type="HAMAP-Rule" id="MF_01107"/>
    </source>
</evidence>
<keyword evidence="2 5" id="KW-0028">Amino-acid biosynthesis</keyword>
<dbReference type="GO" id="GO:0003992">
    <property type="term" value="F:N2-acetyl-L-ornithine:2-oxoglutarate 5-aminotransferase activity"/>
    <property type="evidence" value="ECO:0007669"/>
    <property type="project" value="UniProtKB-EC"/>
</dbReference>
<dbReference type="HAMAP" id="MF_01107">
    <property type="entry name" value="ArgD_aminotrans_3"/>
    <property type="match status" value="1"/>
</dbReference>
<dbReference type="PANTHER" id="PTHR11986">
    <property type="entry name" value="AMINOTRANSFERASE CLASS III"/>
    <property type="match status" value="1"/>
</dbReference>
<evidence type="ECO:0000256" key="3">
    <source>
        <dbReference type="ARBA" id="ARBA00022679"/>
    </source>
</evidence>
<dbReference type="InterPro" id="IPR005814">
    <property type="entry name" value="Aminotrans_3"/>
</dbReference>
<feature type="binding site" evidence="5">
    <location>
        <position position="140"/>
    </location>
    <ligand>
        <name>N(2)-acetyl-L-ornithine</name>
        <dbReference type="ChEBI" id="CHEBI:57805"/>
    </ligand>
</feature>
<dbReference type="Proteomes" id="UP000681341">
    <property type="component" value="Unassembled WGS sequence"/>
</dbReference>
<feature type="binding site" evidence="5">
    <location>
        <position position="279"/>
    </location>
    <ligand>
        <name>N(2)-acetyl-L-ornithine</name>
        <dbReference type="ChEBI" id="CHEBI:57805"/>
    </ligand>
</feature>
<dbReference type="Pfam" id="PF00202">
    <property type="entry name" value="Aminotran_3"/>
    <property type="match status" value="1"/>
</dbReference>
<feature type="binding site" evidence="5">
    <location>
        <position position="280"/>
    </location>
    <ligand>
        <name>pyridoxal 5'-phosphate</name>
        <dbReference type="ChEBI" id="CHEBI:597326"/>
    </ligand>
</feature>
<keyword evidence="5" id="KW-0963">Cytoplasm</keyword>
<dbReference type="CDD" id="cd00610">
    <property type="entry name" value="OAT_like"/>
    <property type="match status" value="1"/>
</dbReference>
<feature type="binding site" evidence="5">
    <location>
        <position position="137"/>
    </location>
    <ligand>
        <name>pyridoxal 5'-phosphate</name>
        <dbReference type="ChEBI" id="CHEBI:597326"/>
    </ligand>
</feature>
<dbReference type="InterPro" id="IPR015421">
    <property type="entry name" value="PyrdxlP-dep_Trfase_major"/>
</dbReference>
<reference evidence="6 7" key="1">
    <citation type="submission" date="2021-03" db="EMBL/GenBank/DDBJ databases">
        <title>Glycomyces sp. nov., a novel actinomycete isolated from soil.</title>
        <authorList>
            <person name="Yang X."/>
            <person name="Xu X."/>
        </authorList>
    </citation>
    <scope>NUCLEOTIDE SEQUENCE [LARGE SCALE GENOMIC DNA]</scope>
    <source>
        <strain evidence="6 7">NEAU-S30</strain>
    </source>
</reference>
<comment type="miscellaneous">
    <text evidence="5">May also have succinyldiaminopimelate aminotransferase activity, thus carrying out the corresponding step in lysine biosynthesis.</text>
</comment>
<feature type="binding site" evidence="5">
    <location>
        <begin position="107"/>
        <end position="108"/>
    </location>
    <ligand>
        <name>pyridoxal 5'-phosphate</name>
        <dbReference type="ChEBI" id="CHEBI:597326"/>
    </ligand>
</feature>
<keyword evidence="5" id="KW-0055">Arginine biosynthesis</keyword>
<dbReference type="EMBL" id="JAGFNP010000001">
    <property type="protein sequence ID" value="MBO3731447.1"/>
    <property type="molecule type" value="Genomic_DNA"/>
</dbReference>
<dbReference type="SUPFAM" id="SSF53383">
    <property type="entry name" value="PLP-dependent transferases"/>
    <property type="match status" value="1"/>
</dbReference>
<comment type="caution">
    <text evidence="6">The sequence shown here is derived from an EMBL/GenBank/DDBJ whole genome shotgun (WGS) entry which is preliminary data.</text>
</comment>
<name>A0ABS3U1B0_9ACTN</name>
<dbReference type="PROSITE" id="PS00600">
    <property type="entry name" value="AA_TRANSFER_CLASS_3"/>
    <property type="match status" value="1"/>
</dbReference>
<dbReference type="NCBIfam" id="NF002874">
    <property type="entry name" value="PRK03244.1"/>
    <property type="match status" value="1"/>
</dbReference>
<evidence type="ECO:0000256" key="1">
    <source>
        <dbReference type="ARBA" id="ARBA00022576"/>
    </source>
</evidence>
<comment type="catalytic activity">
    <reaction evidence="5">
        <text>N(2)-acetyl-L-ornithine + 2-oxoglutarate = N-acetyl-L-glutamate 5-semialdehyde + L-glutamate</text>
        <dbReference type="Rhea" id="RHEA:18049"/>
        <dbReference type="ChEBI" id="CHEBI:16810"/>
        <dbReference type="ChEBI" id="CHEBI:29123"/>
        <dbReference type="ChEBI" id="CHEBI:29985"/>
        <dbReference type="ChEBI" id="CHEBI:57805"/>
        <dbReference type="EC" id="2.6.1.11"/>
    </reaction>
</comment>
<evidence type="ECO:0000313" key="7">
    <source>
        <dbReference type="Proteomes" id="UP000681341"/>
    </source>
</evidence>
<keyword evidence="4 5" id="KW-0663">Pyridoxal phosphate</keyword>
<dbReference type="RefSeq" id="WP_208494151.1">
    <property type="nucleotide sequence ID" value="NZ_JAGFNP010000001.1"/>
</dbReference>
<dbReference type="EC" id="2.6.1.11" evidence="5"/>
<dbReference type="InterPro" id="IPR004636">
    <property type="entry name" value="AcOrn/SuccOrn_fam"/>
</dbReference>
<proteinExistence type="inferred from homology"/>
<keyword evidence="7" id="KW-1185">Reference proteome</keyword>
<comment type="similarity">
    <text evidence="5">Belongs to the class-III pyridoxal-phosphate-dependent aminotransferase family. ArgD subfamily.</text>
</comment>
<comment type="pathway">
    <text evidence="5">Amino-acid biosynthesis; L-arginine biosynthesis; N(2)-acetyl-L-ornithine from L-glutamate: step 4/4.</text>
</comment>
<gene>
    <name evidence="5" type="primary">argD</name>
    <name evidence="6" type="ORF">J5V16_01315</name>
</gene>
<feature type="binding site" evidence="5">
    <location>
        <begin position="222"/>
        <end position="225"/>
    </location>
    <ligand>
        <name>pyridoxal 5'-phosphate</name>
        <dbReference type="ChEBI" id="CHEBI:597326"/>
    </ligand>
</feature>
<keyword evidence="3 5" id="KW-0808">Transferase</keyword>
<dbReference type="Gene3D" id="3.40.640.10">
    <property type="entry name" value="Type I PLP-dependent aspartate aminotransferase-like (Major domain)"/>
    <property type="match status" value="1"/>
</dbReference>
<evidence type="ECO:0000256" key="2">
    <source>
        <dbReference type="ARBA" id="ARBA00022605"/>
    </source>
</evidence>
<feature type="modified residue" description="N6-(pyridoxal phosphate)lysine" evidence="5">
    <location>
        <position position="251"/>
    </location>
</feature>
<protein>
    <recommendedName>
        <fullName evidence="5">Acetylornithine aminotransferase</fullName>
        <shortName evidence="5">ACOAT</shortName>
        <ecNumber evidence="5">2.6.1.11</ecNumber>
    </recommendedName>
</protein>
<dbReference type="InterPro" id="IPR049704">
    <property type="entry name" value="Aminotrans_3_PPA_site"/>
</dbReference>
<comment type="subunit">
    <text evidence="5">Homodimer.</text>
</comment>
<dbReference type="InterPro" id="IPR015422">
    <property type="entry name" value="PyrdxlP-dep_Trfase_small"/>
</dbReference>
<sequence>MTYSEQIKTRYEAALMGNYGLPPVALREGEGRTVTDVDGNTYLDMIGGIAVSSLGHNHPALVEAVSQQAARLAHTSNLFFHEKEVELAEKLLELWGNAGRVFLCNSGTEANEAALKLAILHGAGAGKTRIVATENGFHGRTLGALSITGKAAIREPFAPFGRDVVFVPYGDADALKAAVDETVAAVFLEPTQGETGVVPSPAGYLTAARELTAEHGALLVLDEIQSGFGRTGAWFAHHAEGIVPDIVTLAKGLGGGVPIGAVLATEATASLFTKGTHGSTFGGNPIACAASLAVIDTIERDHLFENVLALGERLGARLTADPRVTEVRGQALWRGINLTEPVAAEAVERLIGLGVLANAPRPDTVRIAPPLTITESELDAFCDKLIEALDLVIPAPGGRP</sequence>
<evidence type="ECO:0000256" key="4">
    <source>
        <dbReference type="ARBA" id="ARBA00022898"/>
    </source>
</evidence>
<comment type="subcellular location">
    <subcellularLocation>
        <location evidence="5">Cytoplasm</location>
    </subcellularLocation>
</comment>
<evidence type="ECO:0000313" key="6">
    <source>
        <dbReference type="EMBL" id="MBO3731447.1"/>
    </source>
</evidence>
<dbReference type="PANTHER" id="PTHR11986:SF79">
    <property type="entry name" value="ACETYLORNITHINE AMINOTRANSFERASE, MITOCHONDRIAL"/>
    <property type="match status" value="1"/>
</dbReference>
<accession>A0ABS3U1B0</accession>
<dbReference type="InterPro" id="IPR050103">
    <property type="entry name" value="Class-III_PLP-dep_AT"/>
</dbReference>
<dbReference type="Gene3D" id="3.90.1150.10">
    <property type="entry name" value="Aspartate Aminotransferase, domain 1"/>
    <property type="match status" value="1"/>
</dbReference>
<dbReference type="NCBIfam" id="TIGR00707">
    <property type="entry name" value="argD"/>
    <property type="match status" value="1"/>
</dbReference>
<dbReference type="InterPro" id="IPR015424">
    <property type="entry name" value="PyrdxlP-dep_Trfase"/>
</dbReference>
<organism evidence="6 7">
    <name type="scientific">Glycomyces niveus</name>
    <dbReference type="NCBI Taxonomy" id="2820287"/>
    <lineage>
        <taxon>Bacteria</taxon>
        <taxon>Bacillati</taxon>
        <taxon>Actinomycetota</taxon>
        <taxon>Actinomycetes</taxon>
        <taxon>Glycomycetales</taxon>
        <taxon>Glycomycetaceae</taxon>
        <taxon>Glycomyces</taxon>
    </lineage>
</organism>
<comment type="cofactor">
    <cofactor evidence="5">
        <name>pyridoxal 5'-phosphate</name>
        <dbReference type="ChEBI" id="CHEBI:597326"/>
    </cofactor>
    <text evidence="5">Binds 1 pyridoxal phosphate per subunit.</text>
</comment>
<keyword evidence="1 5" id="KW-0032">Aminotransferase</keyword>